<evidence type="ECO:0000313" key="3">
    <source>
        <dbReference type="EMBL" id="EFE96992.1"/>
    </source>
</evidence>
<gene>
    <name evidence="3" type="ORF">HMPREF0758_1371</name>
</gene>
<proteinExistence type="predicted"/>
<dbReference type="PANTHER" id="PTHR35568:SF1">
    <property type="entry name" value="TRANSCRIPTIONAL REGULATOR DAUR"/>
    <property type="match status" value="1"/>
</dbReference>
<sequence length="205" mass="22966">MSLVMLSRYHAIADAIALLFSPYAEVAIHDLASQTLVYIANNRSQRKIGEASNMSELQQDRHLQVLGPYLKRNWDGSQLRSISAVLRDDRDQPIGLLCINLDISVLEGAKAALETFLAGNALQPQPEVLFQDDWQERINTFVYNWLQQRQQTLAMLNGAGRRALVEALYHEGAFKGKNAAGYVAKILGMGRATVYNYLKNTKESL</sequence>
<dbReference type="AlphaFoldDB" id="D4DZM1"/>
<feature type="domain" description="Transcriptional regulator DauR-like HTH" evidence="2">
    <location>
        <begin position="138"/>
        <end position="199"/>
    </location>
</feature>
<keyword evidence="4" id="KW-1185">Reference proteome</keyword>
<accession>D4DZM1</accession>
<dbReference type="Pfam" id="PF08348">
    <property type="entry name" value="PAS_6"/>
    <property type="match status" value="1"/>
</dbReference>
<dbReference type="Pfam" id="PF13309">
    <property type="entry name" value="HTH_22"/>
    <property type="match status" value="1"/>
</dbReference>
<dbReference type="InterPro" id="IPR039446">
    <property type="entry name" value="DauR-like"/>
</dbReference>
<dbReference type="EMBL" id="ADBY01000024">
    <property type="protein sequence ID" value="EFE96992.1"/>
    <property type="molecule type" value="Genomic_DNA"/>
</dbReference>
<evidence type="ECO:0000259" key="1">
    <source>
        <dbReference type="Pfam" id="PF08348"/>
    </source>
</evidence>
<organism evidence="3 4">
    <name type="scientific">Serratia odorifera DSM 4582</name>
    <dbReference type="NCBI Taxonomy" id="667129"/>
    <lineage>
        <taxon>Bacteria</taxon>
        <taxon>Pseudomonadati</taxon>
        <taxon>Pseudomonadota</taxon>
        <taxon>Gammaproteobacteria</taxon>
        <taxon>Enterobacterales</taxon>
        <taxon>Yersiniaceae</taxon>
        <taxon>Serratia</taxon>
    </lineage>
</organism>
<reference evidence="3 4" key="1">
    <citation type="submission" date="2010-01" db="EMBL/GenBank/DDBJ databases">
        <authorList>
            <person name="Muzny D."/>
            <person name="Qin X."/>
            <person name="Deng J."/>
            <person name="Jiang H."/>
            <person name="Liu Y."/>
            <person name="Qu J."/>
            <person name="Song X.-Z."/>
            <person name="Zhang L."/>
            <person name="Thornton R."/>
            <person name="Coyle M."/>
            <person name="Francisco L."/>
            <person name="Jackson L."/>
            <person name="Javaid M."/>
            <person name="Korchina V."/>
            <person name="Kovar C."/>
            <person name="Mata R."/>
            <person name="Mathew T."/>
            <person name="Ngo R."/>
            <person name="Nguyen L."/>
            <person name="Nguyen N."/>
            <person name="Okwuonu G."/>
            <person name="Ongeri F."/>
            <person name="Pham C."/>
            <person name="Simmons D."/>
            <person name="Wilczek-Boney K."/>
            <person name="Hale W."/>
            <person name="Jakkamsetti A."/>
            <person name="Pham P."/>
            <person name="Ruth R."/>
            <person name="San Lucas F."/>
            <person name="Warren J."/>
            <person name="Zhang J."/>
            <person name="Zhao Z."/>
            <person name="Zhou C."/>
            <person name="Zhu D."/>
            <person name="Lee S."/>
            <person name="Bess C."/>
            <person name="Blankenburg K."/>
            <person name="Forbes L."/>
            <person name="Fu Q."/>
            <person name="Gubbala S."/>
            <person name="Hirani K."/>
            <person name="Jayaseelan J.C."/>
            <person name="Lara F."/>
            <person name="Munidasa M."/>
            <person name="Palculict T."/>
            <person name="Patil S."/>
            <person name="Pu L.-L."/>
            <person name="Saada N."/>
            <person name="Tang L."/>
            <person name="Weissenberger G."/>
            <person name="Zhu Y."/>
            <person name="Hemphill L."/>
            <person name="Shang Y."/>
            <person name="Youmans B."/>
            <person name="Ayvaz T."/>
            <person name="Ross M."/>
            <person name="Santibanez J."/>
            <person name="Aqrawi P."/>
            <person name="Gross S."/>
            <person name="Joshi V."/>
            <person name="Fowler G."/>
            <person name="Nazareth L."/>
            <person name="Reid J."/>
            <person name="Worley K."/>
            <person name="Petrosino J."/>
            <person name="Highlander S."/>
            <person name="Gibbs R."/>
        </authorList>
    </citation>
    <scope>NUCLEOTIDE SEQUENCE [LARGE SCALE GENOMIC DNA]</scope>
    <source>
        <strain evidence="3 4">DSM 4582</strain>
    </source>
</reference>
<dbReference type="InterPro" id="IPR013559">
    <property type="entry name" value="YheO"/>
</dbReference>
<comment type="caution">
    <text evidence="3">The sequence shown here is derived from an EMBL/GenBank/DDBJ whole genome shotgun (WGS) entry which is preliminary data.</text>
</comment>
<dbReference type="PANTHER" id="PTHR35568">
    <property type="entry name" value="TRANSCRIPTIONAL REGULATOR DAUR"/>
    <property type="match status" value="1"/>
</dbReference>
<feature type="domain" description="YheO-like" evidence="1">
    <location>
        <begin position="6"/>
        <end position="110"/>
    </location>
</feature>
<evidence type="ECO:0000259" key="2">
    <source>
        <dbReference type="Pfam" id="PF13309"/>
    </source>
</evidence>
<dbReference type="InterPro" id="IPR039445">
    <property type="entry name" value="DauR-like_HTH"/>
</dbReference>
<protein>
    <submittedName>
        <fullName evidence="3">YheO-like protein</fullName>
    </submittedName>
</protein>
<name>D4DZM1_SEROD</name>
<dbReference type="STRING" id="667129.HMPREF0758_1371"/>
<dbReference type="Proteomes" id="UP000005723">
    <property type="component" value="Unassembled WGS sequence"/>
</dbReference>
<dbReference type="HOGENOM" id="CLU_080179_1_0_6"/>
<evidence type="ECO:0000313" key="4">
    <source>
        <dbReference type="Proteomes" id="UP000005723"/>
    </source>
</evidence>